<evidence type="ECO:0000313" key="5">
    <source>
        <dbReference type="EMBL" id="SEW41259.1"/>
    </source>
</evidence>
<dbReference type="RefSeq" id="WP_090260656.1">
    <property type="nucleotide sequence ID" value="NZ_FOIR01000004.1"/>
</dbReference>
<name>A0A1I0RJZ6_9BACT</name>
<dbReference type="OrthoDB" id="642439at2"/>
<dbReference type="InterPro" id="IPR018060">
    <property type="entry name" value="HTH_AraC"/>
</dbReference>
<accession>A0A1I0RJZ6</accession>
<evidence type="ECO:0000256" key="2">
    <source>
        <dbReference type="ARBA" id="ARBA00023125"/>
    </source>
</evidence>
<dbReference type="GO" id="GO:0043565">
    <property type="term" value="F:sequence-specific DNA binding"/>
    <property type="evidence" value="ECO:0007669"/>
    <property type="project" value="InterPro"/>
</dbReference>
<dbReference type="PROSITE" id="PS01124">
    <property type="entry name" value="HTH_ARAC_FAMILY_2"/>
    <property type="match status" value="1"/>
</dbReference>
<dbReference type="GO" id="GO:0003700">
    <property type="term" value="F:DNA-binding transcription factor activity"/>
    <property type="evidence" value="ECO:0007669"/>
    <property type="project" value="InterPro"/>
</dbReference>
<evidence type="ECO:0000259" key="4">
    <source>
        <dbReference type="PROSITE" id="PS01124"/>
    </source>
</evidence>
<dbReference type="InterPro" id="IPR011051">
    <property type="entry name" value="RmlC_Cupin_sf"/>
</dbReference>
<dbReference type="Proteomes" id="UP000199437">
    <property type="component" value="Unassembled WGS sequence"/>
</dbReference>
<dbReference type="AlphaFoldDB" id="A0A1I0RJZ6"/>
<dbReference type="PANTHER" id="PTHR43280">
    <property type="entry name" value="ARAC-FAMILY TRANSCRIPTIONAL REGULATOR"/>
    <property type="match status" value="1"/>
</dbReference>
<protein>
    <submittedName>
        <fullName evidence="5">AraC-type DNA-binding protein</fullName>
    </submittedName>
</protein>
<keyword evidence="2 5" id="KW-0238">DNA-binding</keyword>
<keyword evidence="6" id="KW-1185">Reference proteome</keyword>
<evidence type="ECO:0000256" key="1">
    <source>
        <dbReference type="ARBA" id="ARBA00023015"/>
    </source>
</evidence>
<organism evidence="5 6">
    <name type="scientific">Roseivirga pacifica</name>
    <dbReference type="NCBI Taxonomy" id="1267423"/>
    <lineage>
        <taxon>Bacteria</taxon>
        <taxon>Pseudomonadati</taxon>
        <taxon>Bacteroidota</taxon>
        <taxon>Cytophagia</taxon>
        <taxon>Cytophagales</taxon>
        <taxon>Roseivirgaceae</taxon>
        <taxon>Roseivirga</taxon>
    </lineage>
</organism>
<sequence>MIAYKGQHTIHKKGGQLYWRTENGSMEGINNGFAYFSSKNLSAENQQTRFTIRFGLDGTQVYEVNNQQVQVNSGQFFVMNEGTEYHLRALNNEDTTMLAFCFNEQFIADFIACKQKSNLSLLDSGGLFECTNSTFHFPEHSLVVDAGLKTCIEELMDEHICAPVDMVDEFELFSTILTTVMRRTKEVLSPFERQNVVKKSTQVELFKRLSIARDYIQAHYCEDVNLNEISRVACLSPYHFHRAFKHTFGITPKKFVTHLRIERAKWLLENGDRSVQMICHEIGFRDVSSFTRLFCSYTGHTPSVYRNLLSNKLIMTA</sequence>
<dbReference type="Pfam" id="PF12833">
    <property type="entry name" value="HTH_18"/>
    <property type="match status" value="1"/>
</dbReference>
<evidence type="ECO:0000256" key="3">
    <source>
        <dbReference type="ARBA" id="ARBA00023163"/>
    </source>
</evidence>
<dbReference type="EMBL" id="FOIR01000004">
    <property type="protein sequence ID" value="SEW41259.1"/>
    <property type="molecule type" value="Genomic_DNA"/>
</dbReference>
<dbReference type="STRING" id="1267423.SAMN05216290_3715"/>
<dbReference type="SMART" id="SM00342">
    <property type="entry name" value="HTH_ARAC"/>
    <property type="match status" value="1"/>
</dbReference>
<dbReference type="SUPFAM" id="SSF46689">
    <property type="entry name" value="Homeodomain-like"/>
    <property type="match status" value="2"/>
</dbReference>
<keyword evidence="3" id="KW-0804">Transcription</keyword>
<reference evidence="6" key="1">
    <citation type="submission" date="2016-10" db="EMBL/GenBank/DDBJ databases">
        <authorList>
            <person name="Varghese N."/>
            <person name="Submissions S."/>
        </authorList>
    </citation>
    <scope>NUCLEOTIDE SEQUENCE [LARGE SCALE GENOMIC DNA]</scope>
    <source>
        <strain evidence="6">CGMCC 1.12402</strain>
    </source>
</reference>
<dbReference type="PANTHER" id="PTHR43280:SF28">
    <property type="entry name" value="HTH-TYPE TRANSCRIPTIONAL ACTIVATOR RHAS"/>
    <property type="match status" value="1"/>
</dbReference>
<evidence type="ECO:0000313" key="6">
    <source>
        <dbReference type="Proteomes" id="UP000199437"/>
    </source>
</evidence>
<dbReference type="InterPro" id="IPR009057">
    <property type="entry name" value="Homeodomain-like_sf"/>
</dbReference>
<proteinExistence type="predicted"/>
<dbReference type="GeneID" id="99988383"/>
<dbReference type="SUPFAM" id="SSF51182">
    <property type="entry name" value="RmlC-like cupins"/>
    <property type="match status" value="1"/>
</dbReference>
<keyword evidence="1" id="KW-0805">Transcription regulation</keyword>
<gene>
    <name evidence="5" type="ORF">SAMN05216290_3715</name>
</gene>
<dbReference type="Gene3D" id="1.10.10.60">
    <property type="entry name" value="Homeodomain-like"/>
    <property type="match status" value="2"/>
</dbReference>
<feature type="domain" description="HTH araC/xylS-type" evidence="4">
    <location>
        <begin position="210"/>
        <end position="308"/>
    </location>
</feature>